<evidence type="ECO:0000313" key="1">
    <source>
        <dbReference type="EMBL" id="TFB03667.1"/>
    </source>
</evidence>
<evidence type="ECO:0000313" key="2">
    <source>
        <dbReference type="Proteomes" id="UP001642720"/>
    </source>
</evidence>
<protein>
    <submittedName>
        <fullName evidence="1">Uncharacterized protein</fullName>
    </submittedName>
</protein>
<comment type="caution">
    <text evidence="1">The sequence shown here is derived from an EMBL/GenBank/DDBJ whole genome shotgun (WGS) entry which is preliminary data.</text>
</comment>
<organism evidence="1 2">
    <name type="scientific">Trichoderma ghanense</name>
    <dbReference type="NCBI Taxonomy" id="65468"/>
    <lineage>
        <taxon>Eukaryota</taxon>
        <taxon>Fungi</taxon>
        <taxon>Dikarya</taxon>
        <taxon>Ascomycota</taxon>
        <taxon>Pezizomycotina</taxon>
        <taxon>Sordariomycetes</taxon>
        <taxon>Hypocreomycetidae</taxon>
        <taxon>Hypocreales</taxon>
        <taxon>Hypocreaceae</taxon>
        <taxon>Trichoderma</taxon>
    </lineage>
</organism>
<reference evidence="1 2" key="1">
    <citation type="submission" date="2018-01" db="EMBL/GenBank/DDBJ databases">
        <title>Genome characterization of the sugarcane-associated fungus Trichoderma ghanense CCMA-1212 and their application in lignocelulose bioconversion.</title>
        <authorList>
            <person name="Steindorff A.S."/>
            <person name="Mendes T.D."/>
            <person name="Vilela E.S.D."/>
            <person name="Rodrigues D.S."/>
            <person name="Formighieri E.F."/>
            <person name="Melo I.S."/>
            <person name="Favaro L.C.L."/>
        </authorList>
    </citation>
    <scope>NUCLEOTIDE SEQUENCE [LARGE SCALE GENOMIC DNA]</scope>
    <source>
        <strain evidence="1 2">CCMA-1212</strain>
    </source>
</reference>
<accession>A0ABY2H5T5</accession>
<sequence>MSTSKLPPITALKALEPRPGGHWTVQDQEGDAISLTYVLDGAEVMAFDLRQCKTEEDVRKYCSTFVYEYTDNAPESEWRQQPVGHFSTEIAHPHEAASLLYQSQSHNAMGQYSTGQIQQPLQEQLLFGAQTAMVSPSESQAQINFTFGETAVPSNSQLYHHDQTYSLPNGQELSQDSFASGTGEWPLSNEFFPMSVGNAPISMPDPEIGITQDATVFLGEELLGDHYEEERVAFLGVKSHLVDDLNTVSHLPLQFTYPDPRQSYNYASSSTVAQPYQAEMPHLDYFAMTESDTFDLDNPWDFDKMLGYKENEGDRAPAAGLPQPNNHYNPHNEFFYTF</sequence>
<dbReference type="Proteomes" id="UP001642720">
    <property type="component" value="Unassembled WGS sequence"/>
</dbReference>
<proteinExistence type="predicted"/>
<gene>
    <name evidence="1" type="ORF">CCMA1212_004764</name>
</gene>
<dbReference type="GeneID" id="300576504"/>
<name>A0ABY2H5T5_9HYPO</name>
<dbReference type="EMBL" id="PPTA01000005">
    <property type="protein sequence ID" value="TFB03667.1"/>
    <property type="molecule type" value="Genomic_DNA"/>
</dbReference>
<dbReference type="RefSeq" id="XP_073559868.1">
    <property type="nucleotide sequence ID" value="XM_073702054.1"/>
</dbReference>
<keyword evidence="2" id="KW-1185">Reference proteome</keyword>